<proteinExistence type="predicted"/>
<dbReference type="InterPro" id="IPR043832">
    <property type="entry name" value="DUF5809"/>
</dbReference>
<gene>
    <name evidence="1" type="ORF">MBEHAL_0081</name>
</gene>
<dbReference type="OrthoDB" id="191500at2157"/>
<reference evidence="1 2" key="1">
    <citation type="submission" date="2013-09" db="EMBL/GenBank/DDBJ databases">
        <title>Whole genome sequencing of Halarchaeum acidiphilum strain MH1-52-1.</title>
        <authorList>
            <person name="Shimane Y."/>
            <person name="Minegishi H."/>
            <person name="Nishi S."/>
            <person name="Echigo A."/>
            <person name="Shuto A."/>
            <person name="Konishi M."/>
            <person name="Ito T."/>
            <person name="Ohkuma M."/>
            <person name="Ohta Y."/>
            <person name="Nagano Y."/>
            <person name="Tsubouchi T."/>
            <person name="Mori K."/>
            <person name="Usui K."/>
            <person name="Kamekura M."/>
            <person name="Usami R."/>
            <person name="Takaki Y."/>
            <person name="Hatada Y."/>
        </authorList>
    </citation>
    <scope>NUCLEOTIDE SEQUENCE [LARGE SCALE GENOMIC DNA]</scope>
    <source>
        <strain evidence="1 2">JCM 16109</strain>
    </source>
</reference>
<keyword evidence="2" id="KW-1185">Reference proteome</keyword>
<dbReference type="Pfam" id="PF19125">
    <property type="entry name" value="DUF5809"/>
    <property type="match status" value="1"/>
</dbReference>
<protein>
    <submittedName>
        <fullName evidence="1">Uncharacterized protein</fullName>
    </submittedName>
</protein>
<evidence type="ECO:0000313" key="1">
    <source>
        <dbReference type="EMBL" id="GAD51321.1"/>
    </source>
</evidence>
<dbReference type="EMBL" id="BATA01000001">
    <property type="protein sequence ID" value="GAD51321.1"/>
    <property type="molecule type" value="Genomic_DNA"/>
</dbReference>
<dbReference type="eggNOG" id="arCOG04695">
    <property type="taxonomic scope" value="Archaea"/>
</dbReference>
<evidence type="ECO:0000313" key="2">
    <source>
        <dbReference type="Proteomes" id="UP000016986"/>
    </source>
</evidence>
<dbReference type="AlphaFoldDB" id="U2YCL5"/>
<sequence length="138" mass="15248">MEERGLIAPETETEASDRYRELGAAAQTVTRETAKAMAFDREEYAERVTGDVVETARDALFASLLTVSVGTYEEFESFREANPDLDVRENGSAQVDNAVWHVVPFADTVVAATFQNEPEAAVATLRRIVHGRYYSGVV</sequence>
<organism evidence="1 2">
    <name type="scientific">Halarchaeum acidiphilum MH1-52-1</name>
    <dbReference type="NCBI Taxonomy" id="1261545"/>
    <lineage>
        <taxon>Archaea</taxon>
        <taxon>Methanobacteriati</taxon>
        <taxon>Methanobacteriota</taxon>
        <taxon>Stenosarchaea group</taxon>
        <taxon>Halobacteria</taxon>
        <taxon>Halobacteriales</taxon>
        <taxon>Halobacteriaceae</taxon>
    </lineage>
</organism>
<comment type="caution">
    <text evidence="1">The sequence shown here is derived from an EMBL/GenBank/DDBJ whole genome shotgun (WGS) entry which is preliminary data.</text>
</comment>
<dbReference type="Proteomes" id="UP000016986">
    <property type="component" value="Unassembled WGS sequence"/>
</dbReference>
<accession>U2YCL5</accession>
<name>U2YCL5_9EURY</name>
<dbReference type="RefSeq" id="WP_020220752.1">
    <property type="nucleotide sequence ID" value="NZ_BANO01000010.1"/>
</dbReference>